<comment type="caution">
    <text evidence="2">The sequence shown here is derived from an EMBL/GenBank/DDBJ whole genome shotgun (WGS) entry which is preliminary data.</text>
</comment>
<dbReference type="Gene3D" id="3.90.79.10">
    <property type="entry name" value="Nucleoside Triphosphate Pyrophosphohydrolase"/>
    <property type="match status" value="1"/>
</dbReference>
<reference evidence="2" key="1">
    <citation type="submission" date="2021-02" db="EMBL/GenBank/DDBJ databases">
        <title>Comparative genomics reveals that relaxation of natural selection precedes convergent phenotypic evolution of cavefish.</title>
        <authorList>
            <person name="Peng Z."/>
        </authorList>
    </citation>
    <scope>NUCLEOTIDE SEQUENCE</scope>
    <source>
        <tissue evidence="2">Muscle</tissue>
    </source>
</reference>
<keyword evidence="3" id="KW-1185">Reference proteome</keyword>
<evidence type="ECO:0000313" key="3">
    <source>
        <dbReference type="Proteomes" id="UP001059041"/>
    </source>
</evidence>
<dbReference type="PROSITE" id="PS51462">
    <property type="entry name" value="NUDIX"/>
    <property type="match status" value="1"/>
</dbReference>
<name>A0A9W7TKL5_TRIRA</name>
<dbReference type="Pfam" id="PF00293">
    <property type="entry name" value="NUDIX"/>
    <property type="match status" value="1"/>
</dbReference>
<organism evidence="2 3">
    <name type="scientific">Triplophysa rosa</name>
    <name type="common">Cave loach</name>
    <dbReference type="NCBI Taxonomy" id="992332"/>
    <lineage>
        <taxon>Eukaryota</taxon>
        <taxon>Metazoa</taxon>
        <taxon>Chordata</taxon>
        <taxon>Craniata</taxon>
        <taxon>Vertebrata</taxon>
        <taxon>Euteleostomi</taxon>
        <taxon>Actinopterygii</taxon>
        <taxon>Neopterygii</taxon>
        <taxon>Teleostei</taxon>
        <taxon>Ostariophysi</taxon>
        <taxon>Cypriniformes</taxon>
        <taxon>Nemacheilidae</taxon>
        <taxon>Triplophysa</taxon>
    </lineage>
</organism>
<dbReference type="InterPro" id="IPR000086">
    <property type="entry name" value="NUDIX_hydrolase_dom"/>
</dbReference>
<dbReference type="PANTHER" id="PTHR13622">
    <property type="entry name" value="THIAMIN PYROPHOSPHOKINASE"/>
    <property type="match status" value="1"/>
</dbReference>
<dbReference type="InterPro" id="IPR031804">
    <property type="entry name" value="DUF4743"/>
</dbReference>
<dbReference type="GO" id="GO:0044715">
    <property type="term" value="F:8-oxo-dGDP phosphatase activity"/>
    <property type="evidence" value="ECO:0007669"/>
    <property type="project" value="TreeGrafter"/>
</dbReference>
<evidence type="ECO:0000313" key="2">
    <source>
        <dbReference type="EMBL" id="KAI7798111.1"/>
    </source>
</evidence>
<protein>
    <recommendedName>
        <fullName evidence="1">Nudix hydrolase domain-containing protein</fullName>
    </recommendedName>
</protein>
<dbReference type="CDD" id="cd03676">
    <property type="entry name" value="NUDIX_Tnr3_like"/>
    <property type="match status" value="1"/>
</dbReference>
<proteinExistence type="predicted"/>
<sequence length="326" mass="37093">MFITSLLHISNNDHNVSEYSPSNVRDRPKMASWSEKMMQLLRRMNNFHLPGSSLESCLRFEVAGEQVGWIPPKIASVLGRFPTVFRPYGSAITLCSRLDTFESRSVAVDDVLQELRREATFTCLIGWRNEQYAVMPRYCDPPFMYMERAATSLFGVKRYGVHINGYTRDSSGNLNMWLARRSLTKPTYPGRLDNMAAGGLAAGCSVRHTMVKECEEEACIPPGLAEQARPVGTVSYTYEDDEGVFPECQFVFDLELPLNFQPHIGDGEVQAFYYYPIEKVKDLLVSEEFKPNCAMVVLDFLIRHAIIEPDSEPYYHEFVAGLHRSL</sequence>
<dbReference type="SUPFAM" id="SSF55811">
    <property type="entry name" value="Nudix"/>
    <property type="match status" value="1"/>
</dbReference>
<dbReference type="InterPro" id="IPR015797">
    <property type="entry name" value="NUDIX_hydrolase-like_dom_sf"/>
</dbReference>
<dbReference type="Proteomes" id="UP001059041">
    <property type="component" value="Linkage Group LG17"/>
</dbReference>
<dbReference type="FunFam" id="3.90.79.10:FF:000019">
    <property type="entry name" value="Thiamin pyrophosphokinase, putative"/>
    <property type="match status" value="1"/>
</dbReference>
<dbReference type="EMBL" id="JAFHDT010000017">
    <property type="protein sequence ID" value="KAI7798111.1"/>
    <property type="molecule type" value="Genomic_DNA"/>
</dbReference>
<dbReference type="PANTHER" id="PTHR13622:SF8">
    <property type="entry name" value="THIAMIN PYROPHOSPHOKINASE 1"/>
    <property type="match status" value="1"/>
</dbReference>
<feature type="domain" description="Nudix hydrolase" evidence="1">
    <location>
        <begin position="156"/>
        <end position="297"/>
    </location>
</feature>
<accession>A0A9W7TKL5</accession>
<evidence type="ECO:0000259" key="1">
    <source>
        <dbReference type="PROSITE" id="PS51462"/>
    </source>
</evidence>
<dbReference type="Pfam" id="PF15916">
    <property type="entry name" value="DUF4743"/>
    <property type="match status" value="1"/>
</dbReference>
<gene>
    <name evidence="2" type="ORF">IRJ41_021370</name>
</gene>
<dbReference type="AlphaFoldDB" id="A0A9W7TKL5"/>